<accession>A0A6J4Q476</accession>
<organism evidence="2">
    <name type="scientific">uncultured Phycisphaerae bacterium</name>
    <dbReference type="NCBI Taxonomy" id="904963"/>
    <lineage>
        <taxon>Bacteria</taxon>
        <taxon>Pseudomonadati</taxon>
        <taxon>Planctomycetota</taxon>
        <taxon>Phycisphaerae</taxon>
        <taxon>environmental samples</taxon>
    </lineage>
</organism>
<feature type="non-terminal residue" evidence="2">
    <location>
        <position position="1"/>
    </location>
</feature>
<feature type="region of interest" description="Disordered" evidence="1">
    <location>
        <begin position="1"/>
        <end position="38"/>
    </location>
</feature>
<feature type="compositionally biased region" description="Low complexity" evidence="1">
    <location>
        <begin position="84"/>
        <end position="94"/>
    </location>
</feature>
<protein>
    <submittedName>
        <fullName evidence="2">Uncharacterized protein</fullName>
    </submittedName>
</protein>
<name>A0A6J4Q476_9BACT</name>
<sequence length="116" mass="12137">ARRHPQPQAAVPQGRAVPDWRAAGRRGHPAGAPVVEGGRPAVGGRLVLLPGVLLRVLRGGALRRPGLPVRRAGVVRRVPDPPTADAARSASGRRGWSDRGCGGRRPAASGSHRRLL</sequence>
<evidence type="ECO:0000313" key="2">
    <source>
        <dbReference type="EMBL" id="CAA9432834.1"/>
    </source>
</evidence>
<dbReference type="AlphaFoldDB" id="A0A6J4Q476"/>
<evidence type="ECO:0000256" key="1">
    <source>
        <dbReference type="SAM" id="MobiDB-lite"/>
    </source>
</evidence>
<feature type="non-terminal residue" evidence="2">
    <location>
        <position position="116"/>
    </location>
</feature>
<reference evidence="2" key="1">
    <citation type="submission" date="2020-02" db="EMBL/GenBank/DDBJ databases">
        <authorList>
            <person name="Meier V. D."/>
        </authorList>
    </citation>
    <scope>NUCLEOTIDE SEQUENCE</scope>
    <source>
        <strain evidence="2">AVDCRST_MAG64</strain>
    </source>
</reference>
<gene>
    <name evidence="2" type="ORF">AVDCRST_MAG64-3645</name>
</gene>
<dbReference type="EMBL" id="CADCUQ010000832">
    <property type="protein sequence ID" value="CAA9432834.1"/>
    <property type="molecule type" value="Genomic_DNA"/>
</dbReference>
<proteinExistence type="predicted"/>
<feature type="region of interest" description="Disordered" evidence="1">
    <location>
        <begin position="77"/>
        <end position="116"/>
    </location>
</feature>